<organism evidence="2 3">
    <name type="scientific">Elysia marginata</name>
    <dbReference type="NCBI Taxonomy" id="1093978"/>
    <lineage>
        <taxon>Eukaryota</taxon>
        <taxon>Metazoa</taxon>
        <taxon>Spiralia</taxon>
        <taxon>Lophotrochozoa</taxon>
        <taxon>Mollusca</taxon>
        <taxon>Gastropoda</taxon>
        <taxon>Heterobranchia</taxon>
        <taxon>Euthyneura</taxon>
        <taxon>Panpulmonata</taxon>
        <taxon>Sacoglossa</taxon>
        <taxon>Placobranchoidea</taxon>
        <taxon>Plakobranchidae</taxon>
        <taxon>Elysia</taxon>
    </lineage>
</organism>
<accession>A0AAV4I1S6</accession>
<sequence length="118" mass="13341">MFLLAVPWAINLKSPLEVVRVGVSGNELNIPESCLNRQFHDDFLQDYNLDIESYCAVVWRPKLKAALNAHLMRDRAKEREWKRKFDELLGGNSASQALETENSSTRSDGSVTSTNTSQ</sequence>
<proteinExistence type="predicted"/>
<protein>
    <submittedName>
        <fullName evidence="2">Uncharacterized protein</fullName>
    </submittedName>
</protein>
<dbReference type="EMBL" id="BMAT01006026">
    <property type="protein sequence ID" value="GFS04484.1"/>
    <property type="molecule type" value="Genomic_DNA"/>
</dbReference>
<keyword evidence="3" id="KW-1185">Reference proteome</keyword>
<dbReference type="AlphaFoldDB" id="A0AAV4I1S6"/>
<feature type="region of interest" description="Disordered" evidence="1">
    <location>
        <begin position="92"/>
        <end position="118"/>
    </location>
</feature>
<gene>
    <name evidence="2" type="ORF">ElyMa_002913100</name>
</gene>
<reference evidence="2 3" key="1">
    <citation type="journal article" date="2021" name="Elife">
        <title>Chloroplast acquisition without the gene transfer in kleptoplastic sea slugs, Plakobranchus ocellatus.</title>
        <authorList>
            <person name="Maeda T."/>
            <person name="Takahashi S."/>
            <person name="Yoshida T."/>
            <person name="Shimamura S."/>
            <person name="Takaki Y."/>
            <person name="Nagai Y."/>
            <person name="Toyoda A."/>
            <person name="Suzuki Y."/>
            <person name="Arimoto A."/>
            <person name="Ishii H."/>
            <person name="Satoh N."/>
            <person name="Nishiyama T."/>
            <person name="Hasebe M."/>
            <person name="Maruyama T."/>
            <person name="Minagawa J."/>
            <person name="Obokata J."/>
            <person name="Shigenobu S."/>
        </authorList>
    </citation>
    <scope>NUCLEOTIDE SEQUENCE [LARGE SCALE GENOMIC DNA]</scope>
</reference>
<comment type="caution">
    <text evidence="2">The sequence shown here is derived from an EMBL/GenBank/DDBJ whole genome shotgun (WGS) entry which is preliminary data.</text>
</comment>
<evidence type="ECO:0000256" key="1">
    <source>
        <dbReference type="SAM" id="MobiDB-lite"/>
    </source>
</evidence>
<evidence type="ECO:0000313" key="3">
    <source>
        <dbReference type="Proteomes" id="UP000762676"/>
    </source>
</evidence>
<evidence type="ECO:0000313" key="2">
    <source>
        <dbReference type="EMBL" id="GFS04484.1"/>
    </source>
</evidence>
<name>A0AAV4I1S6_9GAST</name>
<dbReference type="Proteomes" id="UP000762676">
    <property type="component" value="Unassembled WGS sequence"/>
</dbReference>